<evidence type="ECO:0000256" key="4">
    <source>
        <dbReference type="RuleBase" id="RU003694"/>
    </source>
</evidence>
<dbReference type="Proteomes" id="UP001056873">
    <property type="component" value="Chromosome"/>
</dbReference>
<reference evidence="6" key="1">
    <citation type="journal article" date="2022" name="BMC Genomics">
        <title>Genome sequence of the entomopathogenic Serratia entomophila isolate 626 and characterisation of the species specific itaconate degradation pathway.</title>
        <authorList>
            <person name="Vaughan A.L."/>
            <person name="Altermann E."/>
            <person name="Glare T.R."/>
            <person name="Hurst M.R.H."/>
        </authorList>
    </citation>
    <scope>NUCLEOTIDE SEQUENCE</scope>
    <source>
        <strain evidence="6">626</strain>
    </source>
</reference>
<dbReference type="InterPro" id="IPR014031">
    <property type="entry name" value="Ketoacyl_synth_C"/>
</dbReference>
<comment type="similarity">
    <text evidence="2 4">Belongs to the thiolase-like superfamily. Beta-ketoacyl-ACP synthases family.</text>
</comment>
<dbReference type="InterPro" id="IPR016039">
    <property type="entry name" value="Thiolase-like"/>
</dbReference>
<dbReference type="Pfam" id="PF02801">
    <property type="entry name" value="Ketoacyl-synt_C"/>
    <property type="match status" value="1"/>
</dbReference>
<accession>A0ABY5CQK1</accession>
<evidence type="ECO:0000256" key="2">
    <source>
        <dbReference type="ARBA" id="ARBA00008467"/>
    </source>
</evidence>
<organism evidence="6 7">
    <name type="scientific">Serratia entomophila</name>
    <dbReference type="NCBI Taxonomy" id="42906"/>
    <lineage>
        <taxon>Bacteria</taxon>
        <taxon>Pseudomonadati</taxon>
        <taxon>Pseudomonadota</taxon>
        <taxon>Gammaproteobacteria</taxon>
        <taxon>Enterobacterales</taxon>
        <taxon>Yersiniaceae</taxon>
        <taxon>Serratia</taxon>
    </lineage>
</organism>
<evidence type="ECO:0000256" key="3">
    <source>
        <dbReference type="ARBA" id="ARBA00022679"/>
    </source>
</evidence>
<dbReference type="PANTHER" id="PTHR11712:SF336">
    <property type="entry name" value="3-OXOACYL-[ACYL-CARRIER-PROTEIN] SYNTHASE, MITOCHONDRIAL"/>
    <property type="match status" value="1"/>
</dbReference>
<comment type="pathway">
    <text evidence="1">Lipid metabolism; fatty acid biosynthesis.</text>
</comment>
<dbReference type="InterPro" id="IPR014030">
    <property type="entry name" value="Ketoacyl_synth_N"/>
</dbReference>
<evidence type="ECO:0000256" key="1">
    <source>
        <dbReference type="ARBA" id="ARBA00005194"/>
    </source>
</evidence>
<dbReference type="SUPFAM" id="SSF53901">
    <property type="entry name" value="Thiolase-like"/>
    <property type="match status" value="2"/>
</dbReference>
<dbReference type="InterPro" id="IPR000794">
    <property type="entry name" value="Beta-ketoacyl_synthase"/>
</dbReference>
<dbReference type="EMBL" id="CP074347">
    <property type="protein sequence ID" value="USV00123.1"/>
    <property type="molecule type" value="Genomic_DNA"/>
</dbReference>
<proteinExistence type="inferred from homology"/>
<evidence type="ECO:0000259" key="5">
    <source>
        <dbReference type="PROSITE" id="PS52004"/>
    </source>
</evidence>
<keyword evidence="7" id="KW-1185">Reference proteome</keyword>
<evidence type="ECO:0000313" key="6">
    <source>
        <dbReference type="EMBL" id="USV00123.1"/>
    </source>
</evidence>
<name>A0ABY5CQK1_9GAMM</name>
<evidence type="ECO:0000313" key="7">
    <source>
        <dbReference type="Proteomes" id="UP001056873"/>
    </source>
</evidence>
<dbReference type="SMART" id="SM00825">
    <property type="entry name" value="PKS_KS"/>
    <property type="match status" value="1"/>
</dbReference>
<dbReference type="Pfam" id="PF00109">
    <property type="entry name" value="ketoacyl-synt"/>
    <property type="match status" value="1"/>
</dbReference>
<feature type="domain" description="Ketosynthase family 3 (KS3)" evidence="5">
    <location>
        <begin position="7"/>
        <end position="417"/>
    </location>
</feature>
<gene>
    <name evidence="6" type="ORF">KFQ06_19145</name>
</gene>
<dbReference type="PROSITE" id="PS00606">
    <property type="entry name" value="KS3_1"/>
    <property type="match status" value="1"/>
</dbReference>
<dbReference type="PROSITE" id="PS52004">
    <property type="entry name" value="KS3_2"/>
    <property type="match status" value="1"/>
</dbReference>
<dbReference type="CDD" id="cd00834">
    <property type="entry name" value="KAS_I_II"/>
    <property type="match status" value="1"/>
</dbReference>
<dbReference type="InterPro" id="IPR020841">
    <property type="entry name" value="PKS_Beta-ketoAc_synthase_dom"/>
</dbReference>
<dbReference type="RefSeq" id="WP_234586069.1">
    <property type="nucleotide sequence ID" value="NZ_CAMIPG010000009.1"/>
</dbReference>
<dbReference type="Gene3D" id="3.40.47.10">
    <property type="match status" value="1"/>
</dbReference>
<sequence>MDKGMVPRRVVVTGYGAVTALGMNAQQNWQAIMAHRLAYRYQDKSAAGIRSRFFALMDEEPPIAGLARTTLRRLPRFARLALAAATEAVDMAFASASAGPAHFYPSLECGAIIGSGWGGQDEIMANNADYLHSGLGRLFGAFHSMPNIATAICSQRWLLRGYQSSPAGACATGSIAIGEAFEVIRSGRASMMLAGAAESLSGNCAIWNMDVLRVLSHEQLDITKASCPFSRNRNGFVLAEGAAVLCLEERNAAVARGAAILGEIKGYGNYSDAFDLTAPADDKQAKVKTLRQALAQAGLGSHEIDYINAHGTSTQLSDLNETETIKLALGADAYRTPLSSTKSYTGHLIAASGSFESIICLQALQQQVMPGTCHLHEADPACDLDYISEGHRRGRLRNVMNVSFGFGGANAALVFGKGEMHNNLES</sequence>
<protein>
    <submittedName>
        <fullName evidence="6">Beta-ketoacyl-[acyl-carrier-protein] synthase family protein</fullName>
    </submittedName>
</protein>
<keyword evidence="3 4" id="KW-0808">Transferase</keyword>
<dbReference type="InterPro" id="IPR018201">
    <property type="entry name" value="Ketoacyl_synth_AS"/>
</dbReference>
<dbReference type="GeneID" id="75024148"/>
<dbReference type="PANTHER" id="PTHR11712">
    <property type="entry name" value="POLYKETIDE SYNTHASE-RELATED"/>
    <property type="match status" value="1"/>
</dbReference>